<sequence>MEIQSKVHAKNLVKWAKRKSKVVVLSADLTGSSEADLFRDTYPDRFFSMGIAEQNMMSFAGGLAREGFIPFVHTFAVFIYRRAYDQIAMSIAYPNLPVRMFGFLPGIMTPGGATHQAIEDISVMRSLPNMTILECGDATDVESVLDVANNIKGPVYIRMLRGEIPRLFSKDEPMEFGKARVISEGNDIAILSSGICTEEVMRASGVLKERGLSIQHMHISTLKPFNDESVIEAIKKAKYGVITMENHSIIGGLGTIIAEKMAEEGLGKKLTRIGIKDTFVHGASKQYLMKEYGLDAMALVKEIEKITGNKYDIQEQELKEAFVAAVHSKAKAEAL</sequence>
<dbReference type="InterPro" id="IPR005475">
    <property type="entry name" value="Transketolase-like_Pyr-bd"/>
</dbReference>
<evidence type="ECO:0000256" key="9">
    <source>
        <dbReference type="ARBA" id="ARBA00022842"/>
    </source>
</evidence>
<name>A0A1V4IY30_9CLOT</name>
<dbReference type="EC" id="2.2.1.7" evidence="6"/>
<dbReference type="RefSeq" id="WP_079421991.1">
    <property type="nucleotide sequence ID" value="NZ_MZGV01000003.1"/>
</dbReference>
<dbReference type="CDD" id="cd07033">
    <property type="entry name" value="TPP_PYR_DXS_TK_like"/>
    <property type="match status" value="1"/>
</dbReference>
<dbReference type="SUPFAM" id="SSF52518">
    <property type="entry name" value="Thiamin diphosphate-binding fold (THDP-binding)"/>
    <property type="match status" value="1"/>
</dbReference>
<evidence type="ECO:0000256" key="3">
    <source>
        <dbReference type="ARBA" id="ARBA00004980"/>
    </source>
</evidence>
<dbReference type="InterPro" id="IPR005477">
    <property type="entry name" value="Dxylulose-5-P_synthase"/>
</dbReference>
<keyword evidence="8" id="KW-0479">Metal-binding</keyword>
<dbReference type="FunFam" id="3.40.50.970:FF:000129">
    <property type="entry name" value="Transketolase"/>
    <property type="match status" value="1"/>
</dbReference>
<evidence type="ECO:0000256" key="12">
    <source>
        <dbReference type="ARBA" id="ARBA00023229"/>
    </source>
</evidence>
<dbReference type="Pfam" id="PF02779">
    <property type="entry name" value="Transket_pyr"/>
    <property type="match status" value="1"/>
</dbReference>
<dbReference type="PANTHER" id="PTHR43322">
    <property type="entry name" value="1-D-DEOXYXYLULOSE 5-PHOSPHATE SYNTHASE-RELATED"/>
    <property type="match status" value="1"/>
</dbReference>
<accession>A0A1V4IY30</accession>
<keyword evidence="12" id="KW-0414">Isoprene biosynthesis</keyword>
<dbReference type="EMBL" id="MZGV01000003">
    <property type="protein sequence ID" value="OPJ64674.1"/>
    <property type="molecule type" value="Genomic_DNA"/>
</dbReference>
<dbReference type="PANTHER" id="PTHR43322:SF5">
    <property type="entry name" value="1-DEOXY-D-XYLULOSE-5-PHOSPHATE SYNTHASE, CHLOROPLASTIC"/>
    <property type="match status" value="1"/>
</dbReference>
<dbReference type="SUPFAM" id="SSF52922">
    <property type="entry name" value="TK C-terminal domain-like"/>
    <property type="match status" value="1"/>
</dbReference>
<dbReference type="OrthoDB" id="8732661at2"/>
<evidence type="ECO:0000256" key="5">
    <source>
        <dbReference type="ARBA" id="ARBA00011738"/>
    </source>
</evidence>
<dbReference type="GO" id="GO:0008661">
    <property type="term" value="F:1-deoxy-D-xylulose-5-phosphate synthase activity"/>
    <property type="evidence" value="ECO:0007669"/>
    <property type="project" value="UniProtKB-EC"/>
</dbReference>
<dbReference type="STRING" id="1450648.CLORY_05440"/>
<dbReference type="GO" id="GO:0005829">
    <property type="term" value="C:cytosol"/>
    <property type="evidence" value="ECO:0007669"/>
    <property type="project" value="TreeGrafter"/>
</dbReference>
<evidence type="ECO:0000256" key="1">
    <source>
        <dbReference type="ARBA" id="ARBA00001946"/>
    </source>
</evidence>
<dbReference type="GO" id="GO:0046872">
    <property type="term" value="F:metal ion binding"/>
    <property type="evidence" value="ECO:0007669"/>
    <property type="project" value="UniProtKB-KW"/>
</dbReference>
<dbReference type="InterPro" id="IPR033248">
    <property type="entry name" value="Transketolase_C"/>
</dbReference>
<dbReference type="InterPro" id="IPR029061">
    <property type="entry name" value="THDP-binding"/>
</dbReference>
<gene>
    <name evidence="14" type="primary">dxs_1</name>
    <name evidence="14" type="ORF">CLORY_05440</name>
</gene>
<evidence type="ECO:0000313" key="15">
    <source>
        <dbReference type="Proteomes" id="UP000190080"/>
    </source>
</evidence>
<dbReference type="Gene3D" id="3.40.50.970">
    <property type="match status" value="1"/>
</dbReference>
<evidence type="ECO:0000256" key="6">
    <source>
        <dbReference type="ARBA" id="ARBA00013150"/>
    </source>
</evidence>
<evidence type="ECO:0000256" key="10">
    <source>
        <dbReference type="ARBA" id="ARBA00022977"/>
    </source>
</evidence>
<dbReference type="Gene3D" id="3.40.50.920">
    <property type="match status" value="1"/>
</dbReference>
<keyword evidence="9" id="KW-0460">Magnesium</keyword>
<dbReference type="Pfam" id="PF02780">
    <property type="entry name" value="Transketolase_C"/>
    <property type="match status" value="1"/>
</dbReference>
<dbReference type="AlphaFoldDB" id="A0A1V4IY30"/>
<dbReference type="SMART" id="SM00861">
    <property type="entry name" value="Transket_pyr"/>
    <property type="match status" value="1"/>
</dbReference>
<dbReference type="GO" id="GO:0019288">
    <property type="term" value="P:isopentenyl diphosphate biosynthetic process, methylerythritol 4-phosphate pathway"/>
    <property type="evidence" value="ECO:0007669"/>
    <property type="project" value="TreeGrafter"/>
</dbReference>
<comment type="subunit">
    <text evidence="5">Homodimer.</text>
</comment>
<dbReference type="GO" id="GO:0016114">
    <property type="term" value="P:terpenoid biosynthetic process"/>
    <property type="evidence" value="ECO:0007669"/>
    <property type="project" value="InterPro"/>
</dbReference>
<organism evidence="14 15">
    <name type="scientific">Clostridium oryzae</name>
    <dbReference type="NCBI Taxonomy" id="1450648"/>
    <lineage>
        <taxon>Bacteria</taxon>
        <taxon>Bacillati</taxon>
        <taxon>Bacillota</taxon>
        <taxon>Clostridia</taxon>
        <taxon>Eubacteriales</taxon>
        <taxon>Clostridiaceae</taxon>
        <taxon>Clostridium</taxon>
    </lineage>
</organism>
<reference evidence="14 15" key="1">
    <citation type="submission" date="2017-03" db="EMBL/GenBank/DDBJ databases">
        <title>Genome sequence of Clostridium oryzae DSM 28571.</title>
        <authorList>
            <person name="Poehlein A."/>
            <person name="Daniel R."/>
        </authorList>
    </citation>
    <scope>NUCLEOTIDE SEQUENCE [LARGE SCALE GENOMIC DNA]</scope>
    <source>
        <strain evidence="14 15">DSM 28571</strain>
    </source>
</reference>
<proteinExistence type="inferred from homology"/>
<evidence type="ECO:0000313" key="14">
    <source>
        <dbReference type="EMBL" id="OPJ64674.1"/>
    </source>
</evidence>
<dbReference type="GO" id="GO:0009228">
    <property type="term" value="P:thiamine biosynthetic process"/>
    <property type="evidence" value="ECO:0007669"/>
    <property type="project" value="UniProtKB-KW"/>
</dbReference>
<evidence type="ECO:0000256" key="11">
    <source>
        <dbReference type="ARBA" id="ARBA00023052"/>
    </source>
</evidence>
<keyword evidence="11" id="KW-0786">Thiamine pyrophosphate</keyword>
<comment type="pathway">
    <text evidence="3">Metabolic intermediate biosynthesis; 1-deoxy-D-xylulose 5-phosphate biosynthesis; 1-deoxy-D-xylulose 5-phosphate from D-glyceraldehyde 3-phosphate and pyruvate: step 1/1.</text>
</comment>
<evidence type="ECO:0000259" key="13">
    <source>
        <dbReference type="SMART" id="SM00861"/>
    </source>
</evidence>
<keyword evidence="15" id="KW-1185">Reference proteome</keyword>
<keyword evidence="10" id="KW-0784">Thiamine biosynthesis</keyword>
<comment type="caution">
    <text evidence="14">The sequence shown here is derived from an EMBL/GenBank/DDBJ whole genome shotgun (WGS) entry which is preliminary data.</text>
</comment>
<evidence type="ECO:0000256" key="7">
    <source>
        <dbReference type="ARBA" id="ARBA00022679"/>
    </source>
</evidence>
<feature type="domain" description="Transketolase-like pyrimidine-binding" evidence="13">
    <location>
        <begin position="2"/>
        <end position="167"/>
    </location>
</feature>
<keyword evidence="7 14" id="KW-0808">Transferase</keyword>
<comment type="cofactor">
    <cofactor evidence="1">
        <name>Mg(2+)</name>
        <dbReference type="ChEBI" id="CHEBI:18420"/>
    </cofactor>
</comment>
<evidence type="ECO:0000256" key="2">
    <source>
        <dbReference type="ARBA" id="ARBA00001964"/>
    </source>
</evidence>
<protein>
    <recommendedName>
        <fullName evidence="6">1-deoxy-D-xylulose-5-phosphate synthase</fullName>
        <ecNumber evidence="6">2.2.1.7</ecNumber>
    </recommendedName>
</protein>
<dbReference type="InterPro" id="IPR009014">
    <property type="entry name" value="Transketo_C/PFOR_II"/>
</dbReference>
<comment type="similarity">
    <text evidence="4">Belongs to the transketolase family. DXPS subfamily.</text>
</comment>
<comment type="cofactor">
    <cofactor evidence="2">
        <name>thiamine diphosphate</name>
        <dbReference type="ChEBI" id="CHEBI:58937"/>
    </cofactor>
</comment>
<evidence type="ECO:0000256" key="4">
    <source>
        <dbReference type="ARBA" id="ARBA00011081"/>
    </source>
</evidence>
<dbReference type="Proteomes" id="UP000190080">
    <property type="component" value="Unassembled WGS sequence"/>
</dbReference>
<evidence type="ECO:0000256" key="8">
    <source>
        <dbReference type="ARBA" id="ARBA00022723"/>
    </source>
</evidence>